<reference evidence="2 3" key="1">
    <citation type="submission" date="2023-07" db="EMBL/GenBank/DDBJ databases">
        <title>Sorghum-associated microbial communities from plants grown in Nebraska, USA.</title>
        <authorList>
            <person name="Schachtman D."/>
        </authorList>
    </citation>
    <scope>NUCLEOTIDE SEQUENCE [LARGE SCALE GENOMIC DNA]</scope>
    <source>
        <strain evidence="2 3">2980</strain>
    </source>
</reference>
<organism evidence="2 3">
    <name type="scientific">Microbacterium resistens</name>
    <dbReference type="NCBI Taxonomy" id="156977"/>
    <lineage>
        <taxon>Bacteria</taxon>
        <taxon>Bacillati</taxon>
        <taxon>Actinomycetota</taxon>
        <taxon>Actinomycetes</taxon>
        <taxon>Micrococcales</taxon>
        <taxon>Microbacteriaceae</taxon>
        <taxon>Microbacterium</taxon>
    </lineage>
</organism>
<evidence type="ECO:0000313" key="3">
    <source>
        <dbReference type="Proteomes" id="UP001259347"/>
    </source>
</evidence>
<keyword evidence="3" id="KW-1185">Reference proteome</keyword>
<protein>
    <submittedName>
        <fullName evidence="2">Uncharacterized protein</fullName>
    </submittedName>
</protein>
<proteinExistence type="predicted"/>
<dbReference type="EMBL" id="JAVDUM010000001">
    <property type="protein sequence ID" value="MDR6865507.1"/>
    <property type="molecule type" value="Genomic_DNA"/>
</dbReference>
<evidence type="ECO:0000256" key="1">
    <source>
        <dbReference type="SAM" id="MobiDB-lite"/>
    </source>
</evidence>
<dbReference type="Proteomes" id="UP001259347">
    <property type="component" value="Unassembled WGS sequence"/>
</dbReference>
<gene>
    <name evidence="2" type="ORF">J2Y69_000089</name>
</gene>
<accession>A0ABU1S9K6</accession>
<dbReference type="RefSeq" id="WP_310016508.1">
    <property type="nucleotide sequence ID" value="NZ_JAVDUM010000001.1"/>
</dbReference>
<feature type="region of interest" description="Disordered" evidence="1">
    <location>
        <begin position="1"/>
        <end position="20"/>
    </location>
</feature>
<sequence>MSTLTSRVAGTTDGWNRGDGLNVPGVTVVSEIYADLSALIASYGALAQKDTGEFDQLGVNIEVQDAQDAQVCEVPR</sequence>
<name>A0ABU1S9K6_9MICO</name>
<comment type="caution">
    <text evidence="2">The sequence shown here is derived from an EMBL/GenBank/DDBJ whole genome shotgun (WGS) entry which is preliminary data.</text>
</comment>
<evidence type="ECO:0000313" key="2">
    <source>
        <dbReference type="EMBL" id="MDR6865507.1"/>
    </source>
</evidence>